<dbReference type="Proteomes" id="UP000015453">
    <property type="component" value="Unassembled WGS sequence"/>
</dbReference>
<keyword evidence="2" id="KW-1185">Reference proteome</keyword>
<reference evidence="1 2" key="1">
    <citation type="journal article" date="2013" name="BMC Genomics">
        <title>The miniature genome of a carnivorous plant Genlisea aurea contains a low number of genes and short non-coding sequences.</title>
        <authorList>
            <person name="Leushkin E.V."/>
            <person name="Sutormin R.A."/>
            <person name="Nabieva E.R."/>
            <person name="Penin A.A."/>
            <person name="Kondrashov A.S."/>
            <person name="Logacheva M.D."/>
        </authorList>
    </citation>
    <scope>NUCLEOTIDE SEQUENCE [LARGE SCALE GENOMIC DNA]</scope>
</reference>
<dbReference type="AlphaFoldDB" id="S8E994"/>
<evidence type="ECO:0000313" key="2">
    <source>
        <dbReference type="Proteomes" id="UP000015453"/>
    </source>
</evidence>
<name>S8E994_9LAMI</name>
<organism evidence="1 2">
    <name type="scientific">Genlisea aurea</name>
    <dbReference type="NCBI Taxonomy" id="192259"/>
    <lineage>
        <taxon>Eukaryota</taxon>
        <taxon>Viridiplantae</taxon>
        <taxon>Streptophyta</taxon>
        <taxon>Embryophyta</taxon>
        <taxon>Tracheophyta</taxon>
        <taxon>Spermatophyta</taxon>
        <taxon>Magnoliopsida</taxon>
        <taxon>eudicotyledons</taxon>
        <taxon>Gunneridae</taxon>
        <taxon>Pentapetalae</taxon>
        <taxon>asterids</taxon>
        <taxon>lamiids</taxon>
        <taxon>Lamiales</taxon>
        <taxon>Lentibulariaceae</taxon>
        <taxon>Genlisea</taxon>
    </lineage>
</organism>
<evidence type="ECO:0000313" key="1">
    <source>
        <dbReference type="EMBL" id="EPS72433.1"/>
    </source>
</evidence>
<accession>S8E994</accession>
<dbReference type="EMBL" id="AUSU01000844">
    <property type="protein sequence ID" value="EPS72433.1"/>
    <property type="molecule type" value="Genomic_DNA"/>
</dbReference>
<protein>
    <submittedName>
        <fullName evidence="1">Uncharacterized protein</fullName>
    </submittedName>
</protein>
<sequence>MMNENGDAKDRSWRYDDNTMEYKMAIRRKCHYLLGIAITLEMPLSLGDRHRHHSSLALKANPWWRRADIELPNLFLSVADE</sequence>
<gene>
    <name evidence="1" type="ORF">M569_02325</name>
</gene>
<comment type="caution">
    <text evidence="1">The sequence shown here is derived from an EMBL/GenBank/DDBJ whole genome shotgun (WGS) entry which is preliminary data.</text>
</comment>
<proteinExistence type="predicted"/>